<feature type="compositionally biased region" description="Acidic residues" evidence="1">
    <location>
        <begin position="163"/>
        <end position="174"/>
    </location>
</feature>
<dbReference type="EMBL" id="JABXBU010000001">
    <property type="protein sequence ID" value="KAF8796011.1"/>
    <property type="molecule type" value="Genomic_DNA"/>
</dbReference>
<evidence type="ECO:0000313" key="3">
    <source>
        <dbReference type="Proteomes" id="UP000807504"/>
    </source>
</evidence>
<feature type="compositionally biased region" description="Basic and acidic residues" evidence="1">
    <location>
        <begin position="122"/>
        <end position="147"/>
    </location>
</feature>
<feature type="compositionally biased region" description="Acidic residues" evidence="1">
    <location>
        <begin position="104"/>
        <end position="121"/>
    </location>
</feature>
<reference evidence="2" key="2">
    <citation type="submission" date="2020-06" db="EMBL/GenBank/DDBJ databases">
        <authorList>
            <person name="Sheffer M."/>
        </authorList>
    </citation>
    <scope>NUCLEOTIDE SEQUENCE</scope>
</reference>
<dbReference type="Proteomes" id="UP000807504">
    <property type="component" value="Unassembled WGS sequence"/>
</dbReference>
<feature type="compositionally biased region" description="Low complexity" evidence="1">
    <location>
        <begin position="79"/>
        <end position="94"/>
    </location>
</feature>
<organism evidence="2 3">
    <name type="scientific">Argiope bruennichi</name>
    <name type="common">Wasp spider</name>
    <name type="synonym">Aranea bruennichi</name>
    <dbReference type="NCBI Taxonomy" id="94029"/>
    <lineage>
        <taxon>Eukaryota</taxon>
        <taxon>Metazoa</taxon>
        <taxon>Ecdysozoa</taxon>
        <taxon>Arthropoda</taxon>
        <taxon>Chelicerata</taxon>
        <taxon>Arachnida</taxon>
        <taxon>Araneae</taxon>
        <taxon>Araneomorphae</taxon>
        <taxon>Entelegynae</taxon>
        <taxon>Araneoidea</taxon>
        <taxon>Araneidae</taxon>
        <taxon>Argiope</taxon>
    </lineage>
</organism>
<sequence>MGRSEAGLGGYDRVRKFGSFVKSVFFARSLTWEEREKKPSRRKGPATTTTTTATTRGAHAPARRTVSAGSALPSEAKAVRSPSSKSVSSEPGASTSKDFKIETVLEEEEKPEGGDEKEEKEEEQKDEKDKEEVEDKDKDKEKEKEEDNSSASPDKSHVKFQEPENEDEELEDTK</sequence>
<gene>
    <name evidence="2" type="ORF">HNY73_000443</name>
</gene>
<accession>A0A8T0FY98</accession>
<dbReference type="AlphaFoldDB" id="A0A8T0FY98"/>
<protein>
    <submittedName>
        <fullName evidence="2">Uncharacterized protein</fullName>
    </submittedName>
</protein>
<evidence type="ECO:0000256" key="1">
    <source>
        <dbReference type="SAM" id="MobiDB-lite"/>
    </source>
</evidence>
<keyword evidence="3" id="KW-1185">Reference proteome</keyword>
<name>A0A8T0FY98_ARGBR</name>
<feature type="compositionally biased region" description="Low complexity" evidence="1">
    <location>
        <begin position="45"/>
        <end position="65"/>
    </location>
</feature>
<comment type="caution">
    <text evidence="2">The sequence shown here is derived from an EMBL/GenBank/DDBJ whole genome shotgun (WGS) entry which is preliminary data.</text>
</comment>
<reference evidence="2" key="1">
    <citation type="journal article" date="2020" name="bioRxiv">
        <title>Chromosome-level reference genome of the European wasp spider Argiope bruennichi: a resource for studies on range expansion and evolutionary adaptation.</title>
        <authorList>
            <person name="Sheffer M.M."/>
            <person name="Hoppe A."/>
            <person name="Krehenwinkel H."/>
            <person name="Uhl G."/>
            <person name="Kuss A.W."/>
            <person name="Jensen L."/>
            <person name="Jensen C."/>
            <person name="Gillespie R.G."/>
            <person name="Hoff K.J."/>
            <person name="Prost S."/>
        </authorList>
    </citation>
    <scope>NUCLEOTIDE SEQUENCE</scope>
</reference>
<proteinExistence type="predicted"/>
<feature type="region of interest" description="Disordered" evidence="1">
    <location>
        <begin position="32"/>
        <end position="174"/>
    </location>
</feature>
<evidence type="ECO:0000313" key="2">
    <source>
        <dbReference type="EMBL" id="KAF8796011.1"/>
    </source>
</evidence>